<evidence type="ECO:0000256" key="3">
    <source>
        <dbReference type="SAM" id="Phobius"/>
    </source>
</evidence>
<feature type="region of interest" description="Disordered" evidence="2">
    <location>
        <begin position="177"/>
        <end position="237"/>
    </location>
</feature>
<dbReference type="GO" id="GO:0005615">
    <property type="term" value="C:extracellular space"/>
    <property type="evidence" value="ECO:0007669"/>
    <property type="project" value="TreeGrafter"/>
</dbReference>
<evidence type="ECO:0000313" key="5">
    <source>
        <dbReference type="EMBL" id="KAK9397066.1"/>
    </source>
</evidence>
<keyword evidence="3 5" id="KW-0812">Transmembrane</keyword>
<sequence length="237" mass="26803">MGGGDSEWNLRRTEHSCQNTVFHPFHTDFIGSTMWSSLCLLFLFKILVPSFAACLHSQPDQQQIEEVFLDATSANKFLSRKVLYNHWDFELIVPDNLERECREEVCNYEEAREVFEDDSKTKKFWETYAHNGRGGARNPGVDVAGLVAGLIAALVSIVMFIIVALYCIKYRAKERNRSRRTQENLNPGIPLANFDDEPKPESAPGLPSYEQAMAAPGVHDAPPPPYNRNSVNLTRPT</sequence>
<reference evidence="5 6" key="1">
    <citation type="journal article" date="2024" name="Proc. Natl. Acad. Sci. U.S.A.">
        <title>The genetic regulatory architecture and epigenomic basis for age-related changes in rattlesnake venom.</title>
        <authorList>
            <person name="Hogan M.P."/>
            <person name="Holding M.L."/>
            <person name="Nystrom G.S."/>
            <person name="Colston T.J."/>
            <person name="Bartlett D.A."/>
            <person name="Mason A.J."/>
            <person name="Ellsworth S.A."/>
            <person name="Rautsaw R.M."/>
            <person name="Lawrence K.C."/>
            <person name="Strickland J.L."/>
            <person name="He B."/>
            <person name="Fraser P."/>
            <person name="Margres M.J."/>
            <person name="Gilbert D.M."/>
            <person name="Gibbs H.L."/>
            <person name="Parkinson C.L."/>
            <person name="Rokyta D.R."/>
        </authorList>
    </citation>
    <scope>NUCLEOTIDE SEQUENCE [LARGE SCALE GENOMIC DNA]</scope>
    <source>
        <strain evidence="5">DRR0105</strain>
    </source>
</reference>
<accession>A0AAW1B4K6</accession>
<evidence type="ECO:0000313" key="6">
    <source>
        <dbReference type="Proteomes" id="UP001474421"/>
    </source>
</evidence>
<keyword evidence="3" id="KW-0472">Membrane</keyword>
<feature type="transmembrane region" description="Helical" evidence="3">
    <location>
        <begin position="143"/>
        <end position="168"/>
    </location>
</feature>
<evidence type="ECO:0000256" key="2">
    <source>
        <dbReference type="SAM" id="MobiDB-lite"/>
    </source>
</evidence>
<dbReference type="PANTHER" id="PTHR24278:SF30">
    <property type="entry name" value="TRANSMEMBRANE GAMMA-CARBOXYGLUTAMIC ACID PROTEIN 2"/>
    <property type="match status" value="1"/>
</dbReference>
<organism evidence="5 6">
    <name type="scientific">Crotalus adamanteus</name>
    <name type="common">Eastern diamondback rattlesnake</name>
    <dbReference type="NCBI Taxonomy" id="8729"/>
    <lineage>
        <taxon>Eukaryota</taxon>
        <taxon>Metazoa</taxon>
        <taxon>Chordata</taxon>
        <taxon>Craniata</taxon>
        <taxon>Vertebrata</taxon>
        <taxon>Euteleostomi</taxon>
        <taxon>Lepidosauria</taxon>
        <taxon>Squamata</taxon>
        <taxon>Bifurcata</taxon>
        <taxon>Unidentata</taxon>
        <taxon>Episquamata</taxon>
        <taxon>Toxicofera</taxon>
        <taxon>Serpentes</taxon>
        <taxon>Colubroidea</taxon>
        <taxon>Viperidae</taxon>
        <taxon>Crotalinae</taxon>
        <taxon>Crotalus</taxon>
    </lineage>
</organism>
<dbReference type="PROSITE" id="PS00011">
    <property type="entry name" value="GLA_1"/>
    <property type="match status" value="1"/>
</dbReference>
<dbReference type="SMART" id="SM00069">
    <property type="entry name" value="GLA"/>
    <property type="match status" value="1"/>
</dbReference>
<dbReference type="InterPro" id="IPR017857">
    <property type="entry name" value="Coagulation_fac-like_Gla_dom"/>
</dbReference>
<dbReference type="AlphaFoldDB" id="A0AAW1B4K6"/>
<gene>
    <name evidence="5" type="ORF">NXF25_020427</name>
</gene>
<evidence type="ECO:0000256" key="1">
    <source>
        <dbReference type="ARBA" id="ARBA00023157"/>
    </source>
</evidence>
<feature type="compositionally biased region" description="Polar residues" evidence="2">
    <location>
        <begin position="227"/>
        <end position="237"/>
    </location>
</feature>
<dbReference type="Proteomes" id="UP001474421">
    <property type="component" value="Unassembled WGS sequence"/>
</dbReference>
<dbReference type="FunFam" id="4.10.740.10:FF:000001">
    <property type="entry name" value="vitamin K-dependent protein S"/>
    <property type="match status" value="1"/>
</dbReference>
<dbReference type="SUPFAM" id="SSF57630">
    <property type="entry name" value="GLA-domain"/>
    <property type="match status" value="1"/>
</dbReference>
<keyword evidence="3" id="KW-1133">Transmembrane helix</keyword>
<dbReference type="PANTHER" id="PTHR24278">
    <property type="entry name" value="COAGULATION FACTOR"/>
    <property type="match status" value="1"/>
</dbReference>
<dbReference type="InterPro" id="IPR035972">
    <property type="entry name" value="GLA-like_dom_SF"/>
</dbReference>
<dbReference type="GO" id="GO:0005509">
    <property type="term" value="F:calcium ion binding"/>
    <property type="evidence" value="ECO:0007669"/>
    <property type="project" value="InterPro"/>
</dbReference>
<keyword evidence="1" id="KW-1015">Disulfide bond</keyword>
<feature type="domain" description="Gla" evidence="4">
    <location>
        <begin position="84"/>
        <end position="130"/>
    </location>
</feature>
<dbReference type="InterPro" id="IPR000294">
    <property type="entry name" value="GLA_domain"/>
</dbReference>
<proteinExistence type="predicted"/>
<dbReference type="PROSITE" id="PS50998">
    <property type="entry name" value="GLA_2"/>
    <property type="match status" value="1"/>
</dbReference>
<keyword evidence="6" id="KW-1185">Reference proteome</keyword>
<dbReference type="PRINTS" id="PR00001">
    <property type="entry name" value="GLABLOOD"/>
</dbReference>
<dbReference type="GO" id="GO:0005886">
    <property type="term" value="C:plasma membrane"/>
    <property type="evidence" value="ECO:0007669"/>
    <property type="project" value="TreeGrafter"/>
</dbReference>
<dbReference type="InterPro" id="IPR050442">
    <property type="entry name" value="Peptidase_S1_coag_factors"/>
</dbReference>
<name>A0AAW1B4K6_CROAD</name>
<comment type="caution">
    <text evidence="5">The sequence shown here is derived from an EMBL/GenBank/DDBJ whole genome shotgun (WGS) entry which is preliminary data.</text>
</comment>
<dbReference type="Pfam" id="PF00594">
    <property type="entry name" value="Gla"/>
    <property type="match status" value="1"/>
</dbReference>
<dbReference type="Gene3D" id="4.10.740.10">
    <property type="entry name" value="Coagulation Factor IX"/>
    <property type="match status" value="1"/>
</dbReference>
<protein>
    <submittedName>
        <fullName evidence="5">Transmembrane gamma-carboxyglutamic acid protein 2</fullName>
    </submittedName>
</protein>
<evidence type="ECO:0000259" key="4">
    <source>
        <dbReference type="PROSITE" id="PS50998"/>
    </source>
</evidence>
<dbReference type="EMBL" id="JAOTOJ010000008">
    <property type="protein sequence ID" value="KAK9397066.1"/>
    <property type="molecule type" value="Genomic_DNA"/>
</dbReference>